<reference evidence="1" key="3">
    <citation type="submission" date="2025-09" db="UniProtKB">
        <authorList>
            <consortium name="Ensembl"/>
        </authorList>
    </citation>
    <scope>IDENTIFICATION</scope>
</reference>
<keyword evidence="2" id="KW-1185">Reference proteome</keyword>
<dbReference type="HOGENOM" id="CLU_1618426_0_0_1"/>
<dbReference type="AlphaFoldDB" id="H2YI49"/>
<proteinExistence type="predicted"/>
<dbReference type="Proteomes" id="UP000007875">
    <property type="component" value="Unassembled WGS sequence"/>
</dbReference>
<accession>H2YI49</accession>
<dbReference type="InParanoid" id="H2YI49"/>
<sequence length="164" mass="18738">MIDVITTFIHQVGVVHYCDHTSYLKYFAFEYGCMSIKAPFETFSNTEHWSEISREFGRSLDEIKENPAVLIRQRDVMRTRCFLNIFVDYIPNPSCDLRLVSTDYCFEEVGAMEVARTFISDLRALDGSLKTEDSPVEISAASGEERATGLQIVPLDDIVRTICF</sequence>
<dbReference type="Ensembl" id="ENSCSAVT00000005069.1">
    <property type="protein sequence ID" value="ENSCSAVP00000004998.1"/>
    <property type="gene ID" value="ENSCSAVG00000002980.1"/>
</dbReference>
<name>H2YI49_CIOSA</name>
<reference evidence="1" key="2">
    <citation type="submission" date="2025-08" db="UniProtKB">
        <authorList>
            <consortium name="Ensembl"/>
        </authorList>
    </citation>
    <scope>IDENTIFICATION</scope>
</reference>
<protein>
    <submittedName>
        <fullName evidence="1">Uncharacterized protein</fullName>
    </submittedName>
</protein>
<evidence type="ECO:0000313" key="1">
    <source>
        <dbReference type="Ensembl" id="ENSCSAVP00000004998.1"/>
    </source>
</evidence>
<reference evidence="2" key="1">
    <citation type="submission" date="2003-08" db="EMBL/GenBank/DDBJ databases">
        <authorList>
            <person name="Birren B."/>
            <person name="Nusbaum C."/>
            <person name="Abebe A."/>
            <person name="Abouelleil A."/>
            <person name="Adekoya E."/>
            <person name="Ait-zahra M."/>
            <person name="Allen N."/>
            <person name="Allen T."/>
            <person name="An P."/>
            <person name="Anderson M."/>
            <person name="Anderson S."/>
            <person name="Arachchi H."/>
            <person name="Armbruster J."/>
            <person name="Bachantsang P."/>
            <person name="Baldwin J."/>
            <person name="Barry A."/>
            <person name="Bayul T."/>
            <person name="Blitshsteyn B."/>
            <person name="Bloom T."/>
            <person name="Blye J."/>
            <person name="Boguslavskiy L."/>
            <person name="Borowsky M."/>
            <person name="Boukhgalter B."/>
            <person name="Brunache A."/>
            <person name="Butler J."/>
            <person name="Calixte N."/>
            <person name="Calvo S."/>
            <person name="Camarata J."/>
            <person name="Campo K."/>
            <person name="Chang J."/>
            <person name="Cheshatsang Y."/>
            <person name="Citroen M."/>
            <person name="Collymore A."/>
            <person name="Considine T."/>
            <person name="Cook A."/>
            <person name="Cooke P."/>
            <person name="Corum B."/>
            <person name="Cuomo C."/>
            <person name="David R."/>
            <person name="Dawoe T."/>
            <person name="Degray S."/>
            <person name="Dodge S."/>
            <person name="Dooley K."/>
            <person name="Dorje P."/>
            <person name="Dorjee K."/>
            <person name="Dorris L."/>
            <person name="Duffey N."/>
            <person name="Dupes A."/>
            <person name="Elkins T."/>
            <person name="Engels R."/>
            <person name="Erickson J."/>
            <person name="Farina A."/>
            <person name="Faro S."/>
            <person name="Ferreira P."/>
            <person name="Fischer H."/>
            <person name="Fitzgerald M."/>
            <person name="Foley K."/>
            <person name="Gage D."/>
            <person name="Galagan J."/>
            <person name="Gearin G."/>
            <person name="Gnerre S."/>
            <person name="Gnirke A."/>
            <person name="Goyette A."/>
            <person name="Graham J."/>
            <person name="Grandbois E."/>
            <person name="Gyaltsen K."/>
            <person name="Hafez N."/>
            <person name="Hagopian D."/>
            <person name="Hagos B."/>
            <person name="Hall J."/>
            <person name="Hatcher B."/>
            <person name="Heller A."/>
            <person name="Higgins H."/>
            <person name="Honan T."/>
            <person name="Horn A."/>
            <person name="Houde N."/>
            <person name="Hughes L."/>
            <person name="Hulme W."/>
            <person name="Husby E."/>
            <person name="Iliev I."/>
            <person name="Jaffe D."/>
            <person name="Jones C."/>
            <person name="Kamal M."/>
            <person name="Kamat A."/>
            <person name="Kamvysselis M."/>
            <person name="Karlsson E."/>
            <person name="Kells C."/>
            <person name="Kieu A."/>
            <person name="Kisner P."/>
            <person name="Kodira C."/>
            <person name="Kulbokas E."/>
            <person name="Labutti K."/>
            <person name="Lama D."/>
            <person name="Landers T."/>
            <person name="Leger J."/>
            <person name="Levine S."/>
            <person name="Lewis D."/>
            <person name="Lewis T."/>
            <person name="Lindblad-toh K."/>
            <person name="Liu X."/>
            <person name="Lokyitsang T."/>
            <person name="Lokyitsang Y."/>
            <person name="Lucien O."/>
            <person name="Lui A."/>
            <person name="Ma L.J."/>
            <person name="Mabbitt R."/>
            <person name="Macdonald J."/>
            <person name="Maclean C."/>
            <person name="Major J."/>
            <person name="Manning J."/>
            <person name="Marabella R."/>
            <person name="Maru K."/>
            <person name="Matthews C."/>
            <person name="Mauceli E."/>
            <person name="Mccarthy M."/>
            <person name="Mcdonough S."/>
            <person name="Mcghee T."/>
            <person name="Meldrim J."/>
            <person name="Meneus L."/>
            <person name="Mesirov J."/>
            <person name="Mihalev A."/>
            <person name="Mihova T."/>
            <person name="Mikkelsen T."/>
            <person name="Mlenga V."/>
            <person name="Moru K."/>
            <person name="Mozes J."/>
            <person name="Mulrain L."/>
            <person name="Munson G."/>
            <person name="Naylor J."/>
            <person name="Newes C."/>
            <person name="Nguyen C."/>
            <person name="Nguyen N."/>
            <person name="Nguyen T."/>
            <person name="Nicol R."/>
            <person name="Nielsen C."/>
            <person name="Nizzari M."/>
            <person name="Norbu C."/>
            <person name="Norbu N."/>
            <person name="O'donnell P."/>
            <person name="Okoawo O."/>
            <person name="O'leary S."/>
            <person name="Omotosho B."/>
            <person name="O'neill K."/>
            <person name="Osman S."/>
            <person name="Parker S."/>
            <person name="Perrin D."/>
            <person name="Phunkhang P."/>
            <person name="Piqani B."/>
            <person name="Purcell S."/>
            <person name="Rachupka T."/>
            <person name="Ramasamy U."/>
            <person name="Rameau R."/>
            <person name="Ray V."/>
            <person name="Raymond C."/>
            <person name="Retta R."/>
            <person name="Richardson S."/>
            <person name="Rise C."/>
            <person name="Rodriguez J."/>
            <person name="Rogers J."/>
            <person name="Rogov P."/>
            <person name="Rutman M."/>
            <person name="Schupbach R."/>
            <person name="Seaman C."/>
            <person name="Settipalli S."/>
            <person name="Sharpe T."/>
            <person name="Sheridan J."/>
            <person name="Sherpa N."/>
            <person name="Shi J."/>
            <person name="Smirnov S."/>
            <person name="Smith C."/>
            <person name="Sougnez C."/>
            <person name="Spencer B."/>
            <person name="Stalker J."/>
            <person name="Stange-thomann N."/>
            <person name="Stavropoulos S."/>
            <person name="Stetson K."/>
            <person name="Stone C."/>
            <person name="Stone S."/>
            <person name="Stubbs M."/>
            <person name="Talamas J."/>
            <person name="Tchuinga P."/>
            <person name="Tenzing P."/>
            <person name="Tesfaye S."/>
            <person name="Theodore J."/>
            <person name="Thoulutsang Y."/>
            <person name="Topham K."/>
            <person name="Towey S."/>
            <person name="Tsamla T."/>
            <person name="Tsomo N."/>
            <person name="Vallee D."/>
            <person name="Vassiliev H."/>
            <person name="Venkataraman V."/>
            <person name="Vinson J."/>
            <person name="Vo A."/>
            <person name="Wade C."/>
            <person name="Wang S."/>
            <person name="Wangchuk T."/>
            <person name="Wangdi T."/>
            <person name="Whittaker C."/>
            <person name="Wilkinson J."/>
            <person name="Wu Y."/>
            <person name="Wyman D."/>
            <person name="Yadav S."/>
            <person name="Yang S."/>
            <person name="Yang X."/>
            <person name="Yeager S."/>
            <person name="Yee E."/>
            <person name="Young G."/>
            <person name="Zainoun J."/>
            <person name="Zembeck L."/>
            <person name="Zimmer A."/>
            <person name="Zody M."/>
            <person name="Lander E."/>
        </authorList>
    </citation>
    <scope>NUCLEOTIDE SEQUENCE [LARGE SCALE GENOMIC DNA]</scope>
</reference>
<organism evidence="1 2">
    <name type="scientific">Ciona savignyi</name>
    <name type="common">Pacific transparent sea squirt</name>
    <dbReference type="NCBI Taxonomy" id="51511"/>
    <lineage>
        <taxon>Eukaryota</taxon>
        <taxon>Metazoa</taxon>
        <taxon>Chordata</taxon>
        <taxon>Tunicata</taxon>
        <taxon>Ascidiacea</taxon>
        <taxon>Phlebobranchia</taxon>
        <taxon>Cionidae</taxon>
        <taxon>Ciona</taxon>
    </lineage>
</organism>
<evidence type="ECO:0000313" key="2">
    <source>
        <dbReference type="Proteomes" id="UP000007875"/>
    </source>
</evidence>